<dbReference type="InterPro" id="IPR020067">
    <property type="entry name" value="Frizzled_dom"/>
</dbReference>
<evidence type="ECO:0000256" key="1">
    <source>
        <dbReference type="ARBA" id="ARBA00004613"/>
    </source>
</evidence>
<feature type="chain" id="PRO_5018792649" description="FZ domain-containing protein" evidence="10">
    <location>
        <begin position="26"/>
        <end position="200"/>
    </location>
</feature>
<evidence type="ECO:0000256" key="6">
    <source>
        <dbReference type="ARBA" id="ARBA00022729"/>
    </source>
</evidence>
<dbReference type="Gene3D" id="1.10.2000.10">
    <property type="entry name" value="Frizzled cysteine-rich domain"/>
    <property type="match status" value="1"/>
</dbReference>
<evidence type="ECO:0000256" key="8">
    <source>
        <dbReference type="ARBA" id="ARBA00023157"/>
    </source>
</evidence>
<dbReference type="GO" id="GO:0030154">
    <property type="term" value="P:cell differentiation"/>
    <property type="evidence" value="ECO:0007669"/>
    <property type="project" value="UniProtKB-KW"/>
</dbReference>
<feature type="disulfide bond" evidence="9">
    <location>
        <begin position="71"/>
        <end position="117"/>
    </location>
</feature>
<dbReference type="EMBL" id="CAAALY010096805">
    <property type="protein sequence ID" value="VEL28677.1"/>
    <property type="molecule type" value="Genomic_DNA"/>
</dbReference>
<evidence type="ECO:0000259" key="11">
    <source>
        <dbReference type="PROSITE" id="PS50038"/>
    </source>
</evidence>
<dbReference type="PANTHER" id="PTHR11309">
    <property type="entry name" value="FRIZZLED"/>
    <property type="match status" value="1"/>
</dbReference>
<dbReference type="GO" id="GO:0035567">
    <property type="term" value="P:non-canonical Wnt signaling pathway"/>
    <property type="evidence" value="ECO:0007669"/>
    <property type="project" value="TreeGrafter"/>
</dbReference>
<evidence type="ECO:0000256" key="4">
    <source>
        <dbReference type="ARBA" id="ARBA00022525"/>
    </source>
</evidence>
<keyword evidence="13" id="KW-1185">Reference proteome</keyword>
<evidence type="ECO:0000256" key="3">
    <source>
        <dbReference type="ARBA" id="ARBA00022473"/>
    </source>
</evidence>
<dbReference type="OrthoDB" id="5985572at2759"/>
<dbReference type="SUPFAM" id="SSF63501">
    <property type="entry name" value="Frizzled cysteine-rich domain"/>
    <property type="match status" value="1"/>
</dbReference>
<keyword evidence="4" id="KW-0964">Secreted</keyword>
<dbReference type="GO" id="GO:0005615">
    <property type="term" value="C:extracellular space"/>
    <property type="evidence" value="ECO:0007669"/>
    <property type="project" value="TreeGrafter"/>
</dbReference>
<comment type="caution">
    <text evidence="9">Lacks conserved residue(s) required for the propagation of feature annotation.</text>
</comment>
<accession>A0A3S5AUF0</accession>
<dbReference type="InterPro" id="IPR015526">
    <property type="entry name" value="Frizzled/SFRP"/>
</dbReference>
<keyword evidence="7" id="KW-0221">Differentiation</keyword>
<feature type="signal peptide" evidence="10">
    <location>
        <begin position="1"/>
        <end position="25"/>
    </location>
</feature>
<dbReference type="Pfam" id="PF01392">
    <property type="entry name" value="Fz"/>
    <property type="match status" value="1"/>
</dbReference>
<dbReference type="FunFam" id="1.10.2000.10:FF:000001">
    <property type="entry name" value="secreted frizzled-related protein 2"/>
    <property type="match status" value="1"/>
</dbReference>
<dbReference type="SMART" id="SM00063">
    <property type="entry name" value="FRI"/>
    <property type="match status" value="1"/>
</dbReference>
<comment type="similarity">
    <text evidence="2">Belongs to the secreted frizzled-related protein (sFRP) family.</text>
</comment>
<keyword evidence="6 10" id="KW-0732">Signal</keyword>
<keyword evidence="8 9" id="KW-1015">Disulfide bond</keyword>
<sequence>MIPAWLGVFIEFAFLLIVSLPSSTSQFGSETRQPSGVGHLATSDNLMPLVGGQDSYAYWNCHEIPPNMTLCKSVGYSQMVLPNFLMHESLREAIQQANVWVVLVNTKCHPHIQRFLCSLYAPVCLKSHQESKIPPCQELCEDVRHACLPRMHMYGFDWPTIVQCDQFPKQQESMCIPSEKNSGKPYSPEFNPAVIKLILV</sequence>
<organism evidence="12 13">
    <name type="scientific">Protopolystoma xenopodis</name>
    <dbReference type="NCBI Taxonomy" id="117903"/>
    <lineage>
        <taxon>Eukaryota</taxon>
        <taxon>Metazoa</taxon>
        <taxon>Spiralia</taxon>
        <taxon>Lophotrochozoa</taxon>
        <taxon>Platyhelminthes</taxon>
        <taxon>Monogenea</taxon>
        <taxon>Polyopisthocotylea</taxon>
        <taxon>Polystomatidea</taxon>
        <taxon>Polystomatidae</taxon>
        <taxon>Protopolystoma</taxon>
    </lineage>
</organism>
<dbReference type="PROSITE" id="PS50038">
    <property type="entry name" value="FZ"/>
    <property type="match status" value="1"/>
</dbReference>
<dbReference type="PANTHER" id="PTHR11309:SF148">
    <property type="entry name" value="SECRETED FRIZZLED-RELATED PROTEIN 1"/>
    <property type="match status" value="1"/>
</dbReference>
<evidence type="ECO:0000256" key="7">
    <source>
        <dbReference type="ARBA" id="ARBA00022782"/>
    </source>
</evidence>
<comment type="subcellular location">
    <subcellularLocation>
        <location evidence="1">Secreted</location>
    </subcellularLocation>
</comment>
<dbReference type="AlphaFoldDB" id="A0A3S5AUF0"/>
<keyword evidence="5" id="KW-0879">Wnt signaling pathway</keyword>
<feature type="disulfide bond" evidence="9">
    <location>
        <begin position="140"/>
        <end position="164"/>
    </location>
</feature>
<evidence type="ECO:0000256" key="9">
    <source>
        <dbReference type="PROSITE-ProRule" id="PRU00090"/>
    </source>
</evidence>
<dbReference type="InterPro" id="IPR036790">
    <property type="entry name" value="Frizzled_dom_sf"/>
</dbReference>
<evidence type="ECO:0000313" key="13">
    <source>
        <dbReference type="Proteomes" id="UP000784294"/>
    </source>
</evidence>
<evidence type="ECO:0000256" key="2">
    <source>
        <dbReference type="ARBA" id="ARBA00010054"/>
    </source>
</evidence>
<evidence type="ECO:0000256" key="5">
    <source>
        <dbReference type="ARBA" id="ARBA00022687"/>
    </source>
</evidence>
<feature type="domain" description="FZ" evidence="11">
    <location>
        <begin position="56"/>
        <end position="178"/>
    </location>
</feature>
<comment type="caution">
    <text evidence="12">The sequence shown here is derived from an EMBL/GenBank/DDBJ whole genome shotgun (WGS) entry which is preliminary data.</text>
</comment>
<dbReference type="Proteomes" id="UP000784294">
    <property type="component" value="Unassembled WGS sequence"/>
</dbReference>
<reference evidence="12" key="1">
    <citation type="submission" date="2018-11" db="EMBL/GenBank/DDBJ databases">
        <authorList>
            <consortium name="Pathogen Informatics"/>
        </authorList>
    </citation>
    <scope>NUCLEOTIDE SEQUENCE</scope>
</reference>
<name>A0A3S5AUF0_9PLAT</name>
<dbReference type="GO" id="GO:0060070">
    <property type="term" value="P:canonical Wnt signaling pathway"/>
    <property type="evidence" value="ECO:0007669"/>
    <property type="project" value="TreeGrafter"/>
</dbReference>
<proteinExistence type="inferred from homology"/>
<protein>
    <recommendedName>
        <fullName evidence="11">FZ domain-containing protein</fullName>
    </recommendedName>
</protein>
<keyword evidence="3" id="KW-0217">Developmental protein</keyword>
<evidence type="ECO:0000256" key="10">
    <source>
        <dbReference type="SAM" id="SignalP"/>
    </source>
</evidence>
<evidence type="ECO:0000313" key="12">
    <source>
        <dbReference type="EMBL" id="VEL28677.1"/>
    </source>
</evidence>
<gene>
    <name evidence="12" type="ORF">PXEA_LOCUS22117</name>
</gene>
<dbReference type="GO" id="GO:0017147">
    <property type="term" value="F:Wnt-protein binding"/>
    <property type="evidence" value="ECO:0007669"/>
    <property type="project" value="TreeGrafter"/>
</dbReference>